<evidence type="ECO:0008006" key="3">
    <source>
        <dbReference type="Google" id="ProtNLM"/>
    </source>
</evidence>
<dbReference type="Pfam" id="PF04365">
    <property type="entry name" value="BrnT_toxin"/>
    <property type="match status" value="1"/>
</dbReference>
<dbReference type="KEGG" id="geo:Geob_2822"/>
<dbReference type="eggNOG" id="COG2929">
    <property type="taxonomic scope" value="Bacteria"/>
</dbReference>
<dbReference type="RefSeq" id="WP_012647896.1">
    <property type="nucleotide sequence ID" value="NC_011979.1"/>
</dbReference>
<dbReference type="EMBL" id="CP001390">
    <property type="protein sequence ID" value="ACM21168.1"/>
    <property type="molecule type" value="Genomic_DNA"/>
</dbReference>
<proteinExistence type="predicted"/>
<dbReference type="Gene3D" id="3.10.450.530">
    <property type="entry name" value="Ribonuclease toxin, BrnT, of type II toxin-antitoxin system"/>
    <property type="match status" value="1"/>
</dbReference>
<organism evidence="1 2">
    <name type="scientific">Geotalea daltonii (strain DSM 22248 / JCM 15807 / FRC-32)</name>
    <name type="common">Geobacter daltonii</name>
    <dbReference type="NCBI Taxonomy" id="316067"/>
    <lineage>
        <taxon>Bacteria</taxon>
        <taxon>Pseudomonadati</taxon>
        <taxon>Thermodesulfobacteriota</taxon>
        <taxon>Desulfuromonadia</taxon>
        <taxon>Geobacterales</taxon>
        <taxon>Geobacteraceae</taxon>
        <taxon>Geotalea</taxon>
    </lineage>
</organism>
<evidence type="ECO:0000313" key="1">
    <source>
        <dbReference type="EMBL" id="ACM21168.1"/>
    </source>
</evidence>
<protein>
    <recommendedName>
        <fullName evidence="3">BrnT family toxin</fullName>
    </recommendedName>
</protein>
<dbReference type="Proteomes" id="UP000007721">
    <property type="component" value="Chromosome"/>
</dbReference>
<accession>B9M250</accession>
<sequence>MQLVWDENKNTSNKIKHKVSFELASLVFDDPFHLSVLDRIENGEERWQTLGLVGNVVVLLVAHSFVEQDDDEMIRIISARKATKKERQRYEEGR</sequence>
<evidence type="ECO:0000313" key="2">
    <source>
        <dbReference type="Proteomes" id="UP000007721"/>
    </source>
</evidence>
<dbReference type="InterPro" id="IPR038573">
    <property type="entry name" value="BrnT_sf"/>
</dbReference>
<dbReference type="AlphaFoldDB" id="B9M250"/>
<name>B9M250_GEODF</name>
<dbReference type="HOGENOM" id="CLU_149290_1_2_7"/>
<dbReference type="STRING" id="316067.Geob_2822"/>
<keyword evidence="2" id="KW-1185">Reference proteome</keyword>
<gene>
    <name evidence="1" type="ordered locus">Geob_2822</name>
</gene>
<reference evidence="1 2" key="1">
    <citation type="submission" date="2009-01" db="EMBL/GenBank/DDBJ databases">
        <title>Complete sequence of Geobacter sp. FRC-32.</title>
        <authorList>
            <consortium name="US DOE Joint Genome Institute"/>
            <person name="Lucas S."/>
            <person name="Copeland A."/>
            <person name="Lapidus A."/>
            <person name="Glavina del Rio T."/>
            <person name="Dalin E."/>
            <person name="Tice H."/>
            <person name="Bruce D."/>
            <person name="Goodwin L."/>
            <person name="Pitluck S."/>
            <person name="Saunders E."/>
            <person name="Brettin T."/>
            <person name="Detter J.C."/>
            <person name="Han C."/>
            <person name="Larimer F."/>
            <person name="Land M."/>
            <person name="Hauser L."/>
            <person name="Kyrpides N."/>
            <person name="Ovchinnikova G."/>
            <person name="Kostka J."/>
            <person name="Richardson P."/>
        </authorList>
    </citation>
    <scope>NUCLEOTIDE SEQUENCE [LARGE SCALE GENOMIC DNA]</scope>
    <source>
        <strain evidence="2">DSM 22248 / JCM 15807 / FRC-32</strain>
    </source>
</reference>
<dbReference type="InterPro" id="IPR007460">
    <property type="entry name" value="BrnT_toxin"/>
</dbReference>
<dbReference type="OrthoDB" id="9802417at2"/>